<gene>
    <name evidence="3" type="ORF">FJT64_009805</name>
</gene>
<dbReference type="OrthoDB" id="7249367at2759"/>
<feature type="coiled-coil region" evidence="1">
    <location>
        <begin position="874"/>
        <end position="930"/>
    </location>
</feature>
<sequence>MSNILDAVRLYRVERNWRLVESRLKPVVQQLVARCGSAAHLVADTLLVATDLVENNGPGRQAYITGCEVGDAVVDLVHRPLLSALAEVGAAAAAARCRHCQPRQPLRLVTWNRSGSSAEGLSDHIIGRKGDTSDFDIMLEFDGPFRWAPPGAEPADIEPRSAPQLWARPTDNAGFVTLHWVRTARCGHEELLEALPADSVRRLMLDYCRVMMGGEITPTGPAVNVKSDDKDGGIDFVFCLLVRGWWPAPVWHDGAPWDTSFGVHLVPTGRPGSKTESIEYRISLSRAELLAVRQLCPRLRAAVKALKAIKNILKESGVAIGDLLKSYFIKTAALWVAQESHGGPRTGVTDGVHRLLDWLERRLDEEWLPCFFYPAINVAAELTADQRQAIIGSLRLVREHLTPLLMACCEERWDLDTLLEGRPTEPLSERQLRLRLGRTLLRSAVYNGIRFRPTAPCWESWWSANIPSLARAAPRLLQWRHHKMSGTHYQQCFLLMAWSVVDPADLADGEPMTSPVGDVITLDVTPLTRLLTDSDLVYLLGEPAAVAAWCRRERPAGLTAEPDTPQGRAELLLRPELLLRALGEAVPWAMDVWREVDRETKEAWEGNHQSPATYQRCREVLERALSCDLQHRLRVKLPEMDGPTVVATAGLWRRRTQQLLSGDRLRAAYDAAVGRWPDRWQLLQHYLAEDDEQGRAGGWQGLLHQLLHELPQLAGVERYGGRGCAGAVWSGRRASATTAVGRDSPQSDRDGGVEDEEQHCDEEEQPSEDAPHPHGQRWRQIEQQHQQRWKELELQHQQLLQELENPGNEERVRMDKEHEEERRHLEQKHGTEWQNLAERHYDERIELHQRQEEDNRNVNMPTEDQLRQLDRSHQQQWEDLQQTLRQQLQELEQRHQRESRELGEKRLQLRQKLEKQLQEQEQDDQRQSLLARHQEEREQLLRQHEEDSRGVNAPAERQPQTQRSRTKGQRKEQARRQRRQRAVLEQQHAAQWAGLRRKLRTQRNKMERRQQQQSQELEERLPNIRSEKLDRLLEECSSRRHELEEELQKELEKEQEHDDERPCLLTIHQEEGIEQHGYSFIDDPLD</sequence>
<dbReference type="EMBL" id="VIIS01001830">
    <property type="protein sequence ID" value="KAF0292190.1"/>
    <property type="molecule type" value="Genomic_DNA"/>
</dbReference>
<feature type="region of interest" description="Disordered" evidence="2">
    <location>
        <begin position="1002"/>
        <end position="1022"/>
    </location>
</feature>
<feature type="region of interest" description="Disordered" evidence="2">
    <location>
        <begin position="801"/>
        <end position="835"/>
    </location>
</feature>
<evidence type="ECO:0000313" key="3">
    <source>
        <dbReference type="EMBL" id="KAF0292190.1"/>
    </source>
</evidence>
<evidence type="ECO:0000256" key="2">
    <source>
        <dbReference type="SAM" id="MobiDB-lite"/>
    </source>
</evidence>
<feature type="compositionally biased region" description="Basic and acidic residues" evidence="2">
    <location>
        <begin position="940"/>
        <end position="949"/>
    </location>
</feature>
<keyword evidence="4" id="KW-1185">Reference proteome</keyword>
<comment type="caution">
    <text evidence="3">The sequence shown here is derived from an EMBL/GenBank/DDBJ whole genome shotgun (WGS) entry which is preliminary data.</text>
</comment>
<evidence type="ECO:0000313" key="4">
    <source>
        <dbReference type="Proteomes" id="UP000440578"/>
    </source>
</evidence>
<feature type="region of interest" description="Disordered" evidence="2">
    <location>
        <begin position="940"/>
        <end position="987"/>
    </location>
</feature>
<dbReference type="Proteomes" id="UP000440578">
    <property type="component" value="Unassembled WGS sequence"/>
</dbReference>
<name>A0A6A4VLI1_AMPAM</name>
<dbReference type="AlphaFoldDB" id="A0A6A4VLI1"/>
<proteinExistence type="predicted"/>
<feature type="region of interest" description="Disordered" evidence="2">
    <location>
        <begin position="733"/>
        <end position="784"/>
    </location>
</feature>
<protein>
    <submittedName>
        <fullName evidence="3">Uncharacterized protein</fullName>
    </submittedName>
</protein>
<feature type="compositionally biased region" description="Acidic residues" evidence="2">
    <location>
        <begin position="753"/>
        <end position="767"/>
    </location>
</feature>
<accession>A0A6A4VLI1</accession>
<reference evidence="3 4" key="1">
    <citation type="submission" date="2019-07" db="EMBL/GenBank/DDBJ databases">
        <title>Draft genome assembly of a fouling barnacle, Amphibalanus amphitrite (Darwin, 1854): The first reference genome for Thecostraca.</title>
        <authorList>
            <person name="Kim W."/>
        </authorList>
    </citation>
    <scope>NUCLEOTIDE SEQUENCE [LARGE SCALE GENOMIC DNA]</scope>
    <source>
        <strain evidence="3">SNU_AA5</strain>
        <tissue evidence="3">Soma without cirri and trophi</tissue>
    </source>
</reference>
<organism evidence="3 4">
    <name type="scientific">Amphibalanus amphitrite</name>
    <name type="common">Striped barnacle</name>
    <name type="synonym">Balanus amphitrite</name>
    <dbReference type="NCBI Taxonomy" id="1232801"/>
    <lineage>
        <taxon>Eukaryota</taxon>
        <taxon>Metazoa</taxon>
        <taxon>Ecdysozoa</taxon>
        <taxon>Arthropoda</taxon>
        <taxon>Crustacea</taxon>
        <taxon>Multicrustacea</taxon>
        <taxon>Cirripedia</taxon>
        <taxon>Thoracica</taxon>
        <taxon>Thoracicalcarea</taxon>
        <taxon>Balanomorpha</taxon>
        <taxon>Balanoidea</taxon>
        <taxon>Balanidae</taxon>
        <taxon>Amphibalaninae</taxon>
        <taxon>Amphibalanus</taxon>
    </lineage>
</organism>
<evidence type="ECO:0000256" key="1">
    <source>
        <dbReference type="SAM" id="Coils"/>
    </source>
</evidence>
<dbReference type="SMART" id="SM01265">
    <property type="entry name" value="Mab-21"/>
    <property type="match status" value="1"/>
</dbReference>
<dbReference type="Gene3D" id="1.10.1410.40">
    <property type="match status" value="1"/>
</dbReference>
<dbReference type="InterPro" id="IPR024810">
    <property type="entry name" value="MAB21L/cGLR"/>
</dbReference>
<keyword evidence="1" id="KW-0175">Coiled coil</keyword>
<feature type="compositionally biased region" description="Basic and acidic residues" evidence="2">
    <location>
        <begin position="808"/>
        <end position="835"/>
    </location>
</feature>